<gene>
    <name evidence="7" type="ORF">CfE428DRAFT_3395</name>
</gene>
<dbReference type="PANTHER" id="PTHR43026">
    <property type="entry name" value="2-HYDROXYACID DEHYDROGENASE HOMOLOG 1-RELATED"/>
    <property type="match status" value="1"/>
</dbReference>
<evidence type="ECO:0000256" key="1">
    <source>
        <dbReference type="ARBA" id="ARBA00005854"/>
    </source>
</evidence>
<organism evidence="7 8">
    <name type="scientific">Chthoniobacter flavus Ellin428</name>
    <dbReference type="NCBI Taxonomy" id="497964"/>
    <lineage>
        <taxon>Bacteria</taxon>
        <taxon>Pseudomonadati</taxon>
        <taxon>Verrucomicrobiota</taxon>
        <taxon>Spartobacteria</taxon>
        <taxon>Chthoniobacterales</taxon>
        <taxon>Chthoniobacteraceae</taxon>
        <taxon>Chthoniobacter</taxon>
    </lineage>
</organism>
<keyword evidence="8" id="KW-1185">Reference proteome</keyword>
<dbReference type="EMBL" id="ABVL01000009">
    <property type="protein sequence ID" value="EDY19218.1"/>
    <property type="molecule type" value="Genomic_DNA"/>
</dbReference>
<dbReference type="GO" id="GO:0051287">
    <property type="term" value="F:NAD binding"/>
    <property type="evidence" value="ECO:0007669"/>
    <property type="project" value="InterPro"/>
</dbReference>
<evidence type="ECO:0000256" key="2">
    <source>
        <dbReference type="ARBA" id="ARBA00023002"/>
    </source>
</evidence>
<dbReference type="InterPro" id="IPR058205">
    <property type="entry name" value="D-LDH-like"/>
</dbReference>
<accession>B4D3A7</accession>
<comment type="similarity">
    <text evidence="1 4">Belongs to the D-isomer specific 2-hydroxyacid dehydrogenase family.</text>
</comment>
<dbReference type="SUPFAM" id="SSF51735">
    <property type="entry name" value="NAD(P)-binding Rossmann-fold domains"/>
    <property type="match status" value="1"/>
</dbReference>
<dbReference type="PANTHER" id="PTHR43026:SF1">
    <property type="entry name" value="2-HYDROXYACID DEHYDROGENASE HOMOLOG 1-RELATED"/>
    <property type="match status" value="1"/>
</dbReference>
<feature type="domain" description="D-isomer specific 2-hydroxyacid dehydrogenase NAD-binding" evidence="6">
    <location>
        <begin position="109"/>
        <end position="296"/>
    </location>
</feature>
<reference evidence="7 8" key="1">
    <citation type="journal article" date="2011" name="J. Bacteriol.">
        <title>Genome sequence of Chthoniobacter flavus Ellin428, an aerobic heterotrophic soil bacterium.</title>
        <authorList>
            <person name="Kant R."/>
            <person name="van Passel M.W."/>
            <person name="Palva A."/>
            <person name="Lucas S."/>
            <person name="Lapidus A."/>
            <person name="Glavina Del Rio T."/>
            <person name="Dalin E."/>
            <person name="Tice H."/>
            <person name="Bruce D."/>
            <person name="Goodwin L."/>
            <person name="Pitluck S."/>
            <person name="Larimer F.W."/>
            <person name="Land M.L."/>
            <person name="Hauser L."/>
            <person name="Sangwan P."/>
            <person name="de Vos W.M."/>
            <person name="Janssen P.H."/>
            <person name="Smidt H."/>
        </authorList>
    </citation>
    <scope>NUCLEOTIDE SEQUENCE [LARGE SCALE GENOMIC DNA]</scope>
    <source>
        <strain evidence="7 8">Ellin428</strain>
    </source>
</reference>
<sequence length="330" mass="35975">MNVAFFSTKKYDQASFLTVNEGRHHLRFLEPHLTAETAALAKDSDAVCVFVNDTVDAEVLEELARLGVRFIALRCAGFNNVDLAAAARLGIGVGRVPAYSPYAVAEHTVALMLTLNRQIHRAYNRIREGNFSLDGLLGFDFHGRTVGLIGSGKIGAITAKILLGLGCQVIAYDPFPNAECTALGVEFVELDHLFRTAHIISLHCPLTPENHHLISSDALSKMRDGVMIINTSRGALIDTLAVIEALKSGRVGYLGLDVYEEEGDLFFEDLSDQIIADDIFTRLLTFPNVLITGHQAFFTRNALDNIAATTIANLTEFETSGRCANTPPVK</sequence>
<dbReference type="Pfam" id="PF02826">
    <property type="entry name" value="2-Hacid_dh_C"/>
    <property type="match status" value="1"/>
</dbReference>
<evidence type="ECO:0000256" key="3">
    <source>
        <dbReference type="ARBA" id="ARBA00023027"/>
    </source>
</evidence>
<evidence type="ECO:0000259" key="5">
    <source>
        <dbReference type="Pfam" id="PF00389"/>
    </source>
</evidence>
<dbReference type="GO" id="GO:0008720">
    <property type="term" value="F:D-lactate dehydrogenase (NAD+) activity"/>
    <property type="evidence" value="ECO:0007669"/>
    <property type="project" value="TreeGrafter"/>
</dbReference>
<dbReference type="eggNOG" id="COG1052">
    <property type="taxonomic scope" value="Bacteria"/>
</dbReference>
<keyword evidence="3" id="KW-0520">NAD</keyword>
<protein>
    <submittedName>
        <fullName evidence="7">D-isomer specific 2-hydroxyacid dehydrogenase NAD-binding</fullName>
    </submittedName>
</protein>
<dbReference type="InterPro" id="IPR006139">
    <property type="entry name" value="D-isomer_2_OHA_DH_cat_dom"/>
</dbReference>
<name>B4D3A7_9BACT</name>
<dbReference type="RefSeq" id="WP_006980720.1">
    <property type="nucleotide sequence ID" value="NZ_ABVL01000009.1"/>
</dbReference>
<dbReference type="Pfam" id="PF00389">
    <property type="entry name" value="2-Hacid_dh"/>
    <property type="match status" value="1"/>
</dbReference>
<dbReference type="InterPro" id="IPR029753">
    <property type="entry name" value="D-isomer_DH_CS"/>
</dbReference>
<dbReference type="CDD" id="cd12183">
    <property type="entry name" value="LDH_like_2"/>
    <property type="match status" value="1"/>
</dbReference>
<dbReference type="PROSITE" id="PS00671">
    <property type="entry name" value="D_2_HYDROXYACID_DH_3"/>
    <property type="match status" value="1"/>
</dbReference>
<comment type="caution">
    <text evidence="7">The sequence shown here is derived from an EMBL/GenBank/DDBJ whole genome shotgun (WGS) entry which is preliminary data.</text>
</comment>
<keyword evidence="2 4" id="KW-0560">Oxidoreductase</keyword>
<evidence type="ECO:0000313" key="7">
    <source>
        <dbReference type="EMBL" id="EDY19218.1"/>
    </source>
</evidence>
<dbReference type="Proteomes" id="UP000005824">
    <property type="component" value="Unassembled WGS sequence"/>
</dbReference>
<dbReference type="PROSITE" id="PS00670">
    <property type="entry name" value="D_2_HYDROXYACID_DH_2"/>
    <property type="match status" value="1"/>
</dbReference>
<feature type="domain" description="D-isomer specific 2-hydroxyacid dehydrogenase catalytic" evidence="5">
    <location>
        <begin position="4"/>
        <end position="325"/>
    </location>
</feature>
<dbReference type="AlphaFoldDB" id="B4D3A7"/>
<dbReference type="InterPro" id="IPR036291">
    <property type="entry name" value="NAD(P)-bd_dom_sf"/>
</dbReference>
<proteinExistence type="inferred from homology"/>
<dbReference type="FunFam" id="3.40.50.720:FF:000050">
    <property type="entry name" value="D-lactate dehydrogenase"/>
    <property type="match status" value="1"/>
</dbReference>
<dbReference type="InterPro" id="IPR006140">
    <property type="entry name" value="D-isomer_DH_NAD-bd"/>
</dbReference>
<evidence type="ECO:0000313" key="8">
    <source>
        <dbReference type="Proteomes" id="UP000005824"/>
    </source>
</evidence>
<dbReference type="InParanoid" id="B4D3A7"/>
<evidence type="ECO:0000259" key="6">
    <source>
        <dbReference type="Pfam" id="PF02826"/>
    </source>
</evidence>
<dbReference type="FunCoup" id="B4D3A7">
    <property type="interactions" value="313"/>
</dbReference>
<dbReference type="SUPFAM" id="SSF52283">
    <property type="entry name" value="Formate/glycerate dehydrogenase catalytic domain-like"/>
    <property type="match status" value="1"/>
</dbReference>
<evidence type="ECO:0000256" key="4">
    <source>
        <dbReference type="RuleBase" id="RU003719"/>
    </source>
</evidence>
<dbReference type="STRING" id="497964.CfE428DRAFT_3395"/>
<dbReference type="Gene3D" id="3.40.50.720">
    <property type="entry name" value="NAD(P)-binding Rossmann-like Domain"/>
    <property type="match status" value="2"/>
</dbReference>